<sequence length="230" mass="24811">MTRARLDKDPRQVSTMFDQVARGYDRTRAVLWLGQMGRWGRITQTALELRTGQKVLDVACGTGTSSRCLAASGADVTGCDFSPGMLAVARSRVPGIAFVPGDALCLPFSSGSFDAVSISFGLRNVADPHGALTEMLRVVRPGGRLTVCEFSRPKNRTARVIAARYLKSVVPVVARRLSTNAQGYDYLAESIAAWPDQPALAQIIQAAGWADVAWLDLCSGFVAVHRGVRR</sequence>
<comment type="pathway">
    <text evidence="4">Quinol/quinone metabolism; menaquinone biosynthesis; menaquinol from 1,4-dihydroxy-2-naphthoate: step 2/2.</text>
</comment>
<dbReference type="PROSITE" id="PS01184">
    <property type="entry name" value="UBIE_2"/>
    <property type="match status" value="1"/>
</dbReference>
<dbReference type="EC" id="2.1.1.163" evidence="4"/>
<feature type="binding site" evidence="4">
    <location>
        <begin position="102"/>
        <end position="103"/>
    </location>
    <ligand>
        <name>S-adenosyl-L-methionine</name>
        <dbReference type="ChEBI" id="CHEBI:59789"/>
    </ligand>
</feature>
<dbReference type="CDD" id="cd02440">
    <property type="entry name" value="AdoMet_MTases"/>
    <property type="match status" value="1"/>
</dbReference>
<dbReference type="NCBIfam" id="TIGR01934">
    <property type="entry name" value="MenG_MenH_UbiE"/>
    <property type="match status" value="1"/>
</dbReference>
<dbReference type="Gene3D" id="3.40.50.150">
    <property type="entry name" value="Vaccinia Virus protein VP39"/>
    <property type="match status" value="1"/>
</dbReference>
<proteinExistence type="inferred from homology"/>
<protein>
    <recommendedName>
        <fullName evidence="4">Demethylmenaquinone methyltransferase</fullName>
        <ecNumber evidence="4">2.1.1.163</ecNumber>
    </recommendedName>
</protein>
<dbReference type="PANTHER" id="PTHR43591:SF24">
    <property type="entry name" value="2-METHOXY-6-POLYPRENYL-1,4-BENZOQUINOL METHYLASE, MITOCHONDRIAL"/>
    <property type="match status" value="1"/>
</dbReference>
<reference evidence="5 6" key="1">
    <citation type="submission" date="2020-08" db="EMBL/GenBank/DDBJ databases">
        <title>Genomic Encyclopedia of Type Strains, Phase III (KMG-III): the genomes of soil and plant-associated and newly described type strains.</title>
        <authorList>
            <person name="Whitman W."/>
        </authorList>
    </citation>
    <scope>NUCLEOTIDE SEQUENCE [LARGE SCALE GENOMIC DNA]</scope>
    <source>
        <strain evidence="5 6">CECT 3146</strain>
    </source>
</reference>
<gene>
    <name evidence="4" type="primary">menG</name>
    <name evidence="5" type="ORF">FHS40_008890</name>
</gene>
<dbReference type="InterPro" id="IPR004033">
    <property type="entry name" value="UbiE/COQ5_MeTrFase"/>
</dbReference>
<comment type="caution">
    <text evidence="5">The sequence shown here is derived from an EMBL/GenBank/DDBJ whole genome shotgun (WGS) entry which is preliminary data.</text>
</comment>
<keyword evidence="6" id="KW-1185">Reference proteome</keyword>
<name>A0A7W8B5W1_STRST</name>
<dbReference type="SUPFAM" id="SSF53335">
    <property type="entry name" value="S-adenosyl-L-methionine-dependent methyltransferases"/>
    <property type="match status" value="1"/>
</dbReference>
<dbReference type="AlphaFoldDB" id="A0A7W8B5W1"/>
<dbReference type="Pfam" id="PF01209">
    <property type="entry name" value="Ubie_methyltran"/>
    <property type="match status" value="1"/>
</dbReference>
<dbReference type="GO" id="GO:0032259">
    <property type="term" value="P:methylation"/>
    <property type="evidence" value="ECO:0007669"/>
    <property type="project" value="UniProtKB-KW"/>
</dbReference>
<evidence type="ECO:0000256" key="1">
    <source>
        <dbReference type="ARBA" id="ARBA00022603"/>
    </source>
</evidence>
<keyword evidence="3 4" id="KW-0949">S-adenosyl-L-methionine</keyword>
<dbReference type="PANTHER" id="PTHR43591">
    <property type="entry name" value="METHYLTRANSFERASE"/>
    <property type="match status" value="1"/>
</dbReference>
<organism evidence="5 6">
    <name type="scientific">Streptomyces spectabilis</name>
    <dbReference type="NCBI Taxonomy" id="68270"/>
    <lineage>
        <taxon>Bacteria</taxon>
        <taxon>Bacillati</taxon>
        <taxon>Actinomycetota</taxon>
        <taxon>Actinomycetes</taxon>
        <taxon>Kitasatosporales</taxon>
        <taxon>Streptomycetaceae</taxon>
        <taxon>Streptomyces</taxon>
    </lineage>
</organism>
<evidence type="ECO:0000313" key="5">
    <source>
        <dbReference type="EMBL" id="MBB5109760.1"/>
    </source>
</evidence>
<dbReference type="GO" id="GO:0009234">
    <property type="term" value="P:menaquinone biosynthetic process"/>
    <property type="evidence" value="ECO:0007669"/>
    <property type="project" value="UniProtKB-UniRule"/>
</dbReference>
<feature type="binding site" evidence="4">
    <location>
        <position position="62"/>
    </location>
    <ligand>
        <name>S-adenosyl-L-methionine</name>
        <dbReference type="ChEBI" id="CHEBI:59789"/>
    </ligand>
</feature>
<dbReference type="Proteomes" id="UP000549009">
    <property type="component" value="Unassembled WGS sequence"/>
</dbReference>
<dbReference type="HAMAP" id="MF_01813">
    <property type="entry name" value="MenG_UbiE_methyltr"/>
    <property type="match status" value="1"/>
</dbReference>
<comment type="similarity">
    <text evidence="4">Belongs to the class I-like SAM-binding methyltransferase superfamily. MenG/UbiE family.</text>
</comment>
<dbReference type="UniPathway" id="UPA00079">
    <property type="reaction ID" value="UER00169"/>
</dbReference>
<dbReference type="GO" id="GO:0043770">
    <property type="term" value="F:demethylmenaquinone methyltransferase activity"/>
    <property type="evidence" value="ECO:0007669"/>
    <property type="project" value="UniProtKB-UniRule"/>
</dbReference>
<evidence type="ECO:0000256" key="4">
    <source>
        <dbReference type="HAMAP-Rule" id="MF_01813"/>
    </source>
</evidence>
<evidence type="ECO:0000256" key="3">
    <source>
        <dbReference type="ARBA" id="ARBA00022691"/>
    </source>
</evidence>
<dbReference type="PROSITE" id="PS51608">
    <property type="entry name" value="SAM_MT_UBIE"/>
    <property type="match status" value="1"/>
</dbReference>
<evidence type="ECO:0000313" key="6">
    <source>
        <dbReference type="Proteomes" id="UP000549009"/>
    </source>
</evidence>
<feature type="binding site" evidence="4">
    <location>
        <position position="119"/>
    </location>
    <ligand>
        <name>S-adenosyl-L-methionine</name>
        <dbReference type="ChEBI" id="CHEBI:59789"/>
    </ligand>
</feature>
<feature type="binding site" evidence="4">
    <location>
        <position position="80"/>
    </location>
    <ligand>
        <name>S-adenosyl-L-methionine</name>
        <dbReference type="ChEBI" id="CHEBI:59789"/>
    </ligand>
</feature>
<dbReference type="RefSeq" id="WP_184926767.1">
    <property type="nucleotide sequence ID" value="NZ_BMSQ01000043.1"/>
</dbReference>
<accession>A0A7W8B5W1</accession>
<evidence type="ECO:0000256" key="2">
    <source>
        <dbReference type="ARBA" id="ARBA00022679"/>
    </source>
</evidence>
<keyword evidence="2 4" id="KW-0808">Transferase</keyword>
<dbReference type="EMBL" id="JACHJD010000037">
    <property type="protein sequence ID" value="MBB5109760.1"/>
    <property type="molecule type" value="Genomic_DNA"/>
</dbReference>
<dbReference type="InterPro" id="IPR023576">
    <property type="entry name" value="UbiE/COQ5_MeTrFase_CS"/>
</dbReference>
<keyword evidence="4" id="KW-0474">Menaquinone biosynthesis</keyword>
<dbReference type="InterPro" id="IPR029063">
    <property type="entry name" value="SAM-dependent_MTases_sf"/>
</dbReference>
<keyword evidence="1 4" id="KW-0489">Methyltransferase</keyword>
<comment type="catalytic activity">
    <reaction evidence="4">
        <text>a 2-demethylmenaquinol + S-adenosyl-L-methionine = a menaquinol + S-adenosyl-L-homocysteine + H(+)</text>
        <dbReference type="Rhea" id="RHEA:42640"/>
        <dbReference type="Rhea" id="RHEA-COMP:9539"/>
        <dbReference type="Rhea" id="RHEA-COMP:9563"/>
        <dbReference type="ChEBI" id="CHEBI:15378"/>
        <dbReference type="ChEBI" id="CHEBI:18151"/>
        <dbReference type="ChEBI" id="CHEBI:55437"/>
        <dbReference type="ChEBI" id="CHEBI:57856"/>
        <dbReference type="ChEBI" id="CHEBI:59789"/>
        <dbReference type="EC" id="2.1.1.163"/>
    </reaction>
</comment>
<comment type="function">
    <text evidence="4">Methyltransferase required for the conversion of demethylmenaquinol (DMKH2) to menaquinol (MKH2).</text>
</comment>